<dbReference type="AlphaFoldDB" id="A0A4Y7TVB9"/>
<protein>
    <submittedName>
        <fullName evidence="3">Uncharacterized protein</fullName>
    </submittedName>
</protein>
<feature type="coiled-coil region" evidence="1">
    <location>
        <begin position="146"/>
        <end position="240"/>
    </location>
</feature>
<accession>A0A4Y7TVB9</accession>
<feature type="region of interest" description="Disordered" evidence="2">
    <location>
        <begin position="1"/>
        <end position="109"/>
    </location>
</feature>
<dbReference type="OrthoDB" id="3147752at2759"/>
<sequence length="538" mass="61334">MPLSWSRMSFFGSQKHRTELAEEGKDQEAGAARARRGGSRQGGNGTKGDNRSMRTQREDVADDNVRVPDRKQGMEAHGQERVTTRRPASEDDRVDLPSSSSSIPIDAQTESTRQCDACRTWQSQKEEMESIVKQRCQQAYQLDLELQSATKRLAEWEESYAKLEQRLKFSNAQADERIAEPMEKENRELRRVEKENQELRQVEKENQMLHDEGIKMQRQLEQLTKQSERREENLHKLQKLLESRTEELKLAQTFLTTADQHSIADVCHMVNQLNEEIYQCTMMMSDALIEQRRLQDRKDVDKAANRQVACERAELRWGKALVSRLQADVSTDETTLLESLLQHVLMRWCYEIVQSFSLESREFDNRFLALWDSIAQAYETPIAKRWLAITHSQLKSPIVNHSGIMNDLAILMVTGGWSNEMEGCQALPQKVLEKVRELSERASKIKEAIIEGILSVEVDVFYHEDGTLYDPSTMQDAWDIGAHSGAAGSSAAEIICSTGLGVRYITRDRHSSAGERGQGKEAVLKPKVLLPSALEVVN</sequence>
<gene>
    <name evidence="3" type="ORF">FA13DRAFT_1725555</name>
</gene>
<evidence type="ECO:0000313" key="4">
    <source>
        <dbReference type="Proteomes" id="UP000298030"/>
    </source>
</evidence>
<keyword evidence="1" id="KW-0175">Coiled coil</keyword>
<proteinExistence type="predicted"/>
<dbReference type="Proteomes" id="UP000298030">
    <property type="component" value="Unassembled WGS sequence"/>
</dbReference>
<name>A0A4Y7TVB9_COPMI</name>
<organism evidence="3 4">
    <name type="scientific">Coprinellus micaceus</name>
    <name type="common">Glistening ink-cap mushroom</name>
    <name type="synonym">Coprinus micaceus</name>
    <dbReference type="NCBI Taxonomy" id="71717"/>
    <lineage>
        <taxon>Eukaryota</taxon>
        <taxon>Fungi</taxon>
        <taxon>Dikarya</taxon>
        <taxon>Basidiomycota</taxon>
        <taxon>Agaricomycotina</taxon>
        <taxon>Agaricomycetes</taxon>
        <taxon>Agaricomycetidae</taxon>
        <taxon>Agaricales</taxon>
        <taxon>Agaricineae</taxon>
        <taxon>Psathyrellaceae</taxon>
        <taxon>Coprinellus</taxon>
    </lineage>
</organism>
<feature type="compositionally biased region" description="Basic and acidic residues" evidence="2">
    <location>
        <begin position="16"/>
        <end position="28"/>
    </location>
</feature>
<comment type="caution">
    <text evidence="3">The sequence shown here is derived from an EMBL/GenBank/DDBJ whole genome shotgun (WGS) entry which is preliminary data.</text>
</comment>
<feature type="compositionally biased region" description="Basic and acidic residues" evidence="2">
    <location>
        <begin position="48"/>
        <end position="95"/>
    </location>
</feature>
<dbReference type="EMBL" id="QPFP01000003">
    <property type="protein sequence ID" value="TEB37931.1"/>
    <property type="molecule type" value="Genomic_DNA"/>
</dbReference>
<evidence type="ECO:0000256" key="1">
    <source>
        <dbReference type="SAM" id="Coils"/>
    </source>
</evidence>
<evidence type="ECO:0000256" key="2">
    <source>
        <dbReference type="SAM" id="MobiDB-lite"/>
    </source>
</evidence>
<reference evidence="3 4" key="1">
    <citation type="journal article" date="2019" name="Nat. Ecol. Evol.">
        <title>Megaphylogeny resolves global patterns of mushroom evolution.</title>
        <authorList>
            <person name="Varga T."/>
            <person name="Krizsan K."/>
            <person name="Foldi C."/>
            <person name="Dima B."/>
            <person name="Sanchez-Garcia M."/>
            <person name="Sanchez-Ramirez S."/>
            <person name="Szollosi G.J."/>
            <person name="Szarkandi J.G."/>
            <person name="Papp V."/>
            <person name="Albert L."/>
            <person name="Andreopoulos W."/>
            <person name="Angelini C."/>
            <person name="Antonin V."/>
            <person name="Barry K.W."/>
            <person name="Bougher N.L."/>
            <person name="Buchanan P."/>
            <person name="Buyck B."/>
            <person name="Bense V."/>
            <person name="Catcheside P."/>
            <person name="Chovatia M."/>
            <person name="Cooper J."/>
            <person name="Damon W."/>
            <person name="Desjardin D."/>
            <person name="Finy P."/>
            <person name="Geml J."/>
            <person name="Haridas S."/>
            <person name="Hughes K."/>
            <person name="Justo A."/>
            <person name="Karasinski D."/>
            <person name="Kautmanova I."/>
            <person name="Kiss B."/>
            <person name="Kocsube S."/>
            <person name="Kotiranta H."/>
            <person name="LaButti K.M."/>
            <person name="Lechner B.E."/>
            <person name="Liimatainen K."/>
            <person name="Lipzen A."/>
            <person name="Lukacs Z."/>
            <person name="Mihaltcheva S."/>
            <person name="Morgado L.N."/>
            <person name="Niskanen T."/>
            <person name="Noordeloos M.E."/>
            <person name="Ohm R.A."/>
            <person name="Ortiz-Santana B."/>
            <person name="Ovrebo C."/>
            <person name="Racz N."/>
            <person name="Riley R."/>
            <person name="Savchenko A."/>
            <person name="Shiryaev A."/>
            <person name="Soop K."/>
            <person name="Spirin V."/>
            <person name="Szebenyi C."/>
            <person name="Tomsovsky M."/>
            <person name="Tulloss R.E."/>
            <person name="Uehling J."/>
            <person name="Grigoriev I.V."/>
            <person name="Vagvolgyi C."/>
            <person name="Papp T."/>
            <person name="Martin F.M."/>
            <person name="Miettinen O."/>
            <person name="Hibbett D.S."/>
            <person name="Nagy L.G."/>
        </authorList>
    </citation>
    <scope>NUCLEOTIDE SEQUENCE [LARGE SCALE GENOMIC DNA]</scope>
    <source>
        <strain evidence="3 4">FP101781</strain>
    </source>
</reference>
<keyword evidence="4" id="KW-1185">Reference proteome</keyword>
<evidence type="ECO:0000313" key="3">
    <source>
        <dbReference type="EMBL" id="TEB37931.1"/>
    </source>
</evidence>